<evidence type="ECO:0000259" key="10">
    <source>
        <dbReference type="PROSITE" id="PS50157"/>
    </source>
</evidence>
<keyword evidence="6" id="KW-0238">DNA-binding</keyword>
<evidence type="ECO:0000256" key="4">
    <source>
        <dbReference type="ARBA" id="ARBA00022771"/>
    </source>
</evidence>
<dbReference type="FunFam" id="3.30.160.60:FF:000045">
    <property type="entry name" value="ZFP69 zinc finger protein B"/>
    <property type="match status" value="1"/>
</dbReference>
<dbReference type="Ensembl" id="ENSPKIT00000010795.1">
    <property type="protein sequence ID" value="ENSPKIP00000029991.1"/>
    <property type="gene ID" value="ENSPKIG00000011019.1"/>
</dbReference>
<dbReference type="Gene3D" id="3.30.160.60">
    <property type="entry name" value="Classic Zinc Finger"/>
    <property type="match status" value="1"/>
</dbReference>
<reference evidence="11" key="1">
    <citation type="submission" date="2025-08" db="UniProtKB">
        <authorList>
            <consortium name="Ensembl"/>
        </authorList>
    </citation>
    <scope>IDENTIFICATION</scope>
</reference>
<keyword evidence="12" id="KW-1185">Reference proteome</keyword>
<dbReference type="GO" id="GO:0022008">
    <property type="term" value="P:neurogenesis"/>
    <property type="evidence" value="ECO:0007669"/>
    <property type="project" value="TreeGrafter"/>
</dbReference>
<feature type="region of interest" description="Disordered" evidence="9">
    <location>
        <begin position="1"/>
        <end position="47"/>
    </location>
</feature>
<name>A0A3B3SIY2_9TELE</name>
<reference evidence="11" key="2">
    <citation type="submission" date="2025-09" db="UniProtKB">
        <authorList>
            <consortium name="Ensembl"/>
        </authorList>
    </citation>
    <scope>IDENTIFICATION</scope>
</reference>
<dbReference type="InterPro" id="IPR013087">
    <property type="entry name" value="Znf_C2H2_type"/>
</dbReference>
<dbReference type="GO" id="GO:0005634">
    <property type="term" value="C:nucleus"/>
    <property type="evidence" value="ECO:0007669"/>
    <property type="project" value="UniProtKB-SubCell"/>
</dbReference>
<evidence type="ECO:0000256" key="1">
    <source>
        <dbReference type="ARBA" id="ARBA00004123"/>
    </source>
</evidence>
<dbReference type="GO" id="GO:0003677">
    <property type="term" value="F:DNA binding"/>
    <property type="evidence" value="ECO:0007669"/>
    <property type="project" value="UniProtKB-KW"/>
</dbReference>
<keyword evidence="5" id="KW-0862">Zinc</keyword>
<dbReference type="AlphaFoldDB" id="A0A3B3SIY2"/>
<evidence type="ECO:0000256" key="2">
    <source>
        <dbReference type="ARBA" id="ARBA00022723"/>
    </source>
</evidence>
<dbReference type="SMART" id="SM00355">
    <property type="entry name" value="ZnF_C2H2"/>
    <property type="match status" value="4"/>
</dbReference>
<comment type="subcellular location">
    <subcellularLocation>
        <location evidence="1">Nucleus</location>
    </subcellularLocation>
</comment>
<feature type="compositionally biased region" description="Basic and acidic residues" evidence="9">
    <location>
        <begin position="1"/>
        <end position="10"/>
    </location>
</feature>
<dbReference type="SUPFAM" id="SSF57667">
    <property type="entry name" value="beta-beta-alpha zinc fingers"/>
    <property type="match status" value="1"/>
</dbReference>
<dbReference type="PROSITE" id="PS50157">
    <property type="entry name" value="ZINC_FINGER_C2H2_2"/>
    <property type="match status" value="1"/>
</dbReference>
<dbReference type="GO" id="GO:0008270">
    <property type="term" value="F:zinc ion binding"/>
    <property type="evidence" value="ECO:0007669"/>
    <property type="project" value="UniProtKB-KW"/>
</dbReference>
<feature type="compositionally biased region" description="Low complexity" evidence="9">
    <location>
        <begin position="20"/>
        <end position="30"/>
    </location>
</feature>
<evidence type="ECO:0000256" key="9">
    <source>
        <dbReference type="SAM" id="MobiDB-lite"/>
    </source>
</evidence>
<evidence type="ECO:0000256" key="8">
    <source>
        <dbReference type="PROSITE-ProRule" id="PRU00042"/>
    </source>
</evidence>
<dbReference type="PANTHER" id="PTHR16515:SF20">
    <property type="entry name" value="PR DOMAIN ZINC FINGER PROTEIN 12"/>
    <property type="match status" value="1"/>
</dbReference>
<feature type="region of interest" description="Disordered" evidence="9">
    <location>
        <begin position="127"/>
        <end position="146"/>
    </location>
</feature>
<evidence type="ECO:0000313" key="11">
    <source>
        <dbReference type="Ensembl" id="ENSPKIP00000029991.1"/>
    </source>
</evidence>
<keyword evidence="2" id="KW-0479">Metal-binding</keyword>
<evidence type="ECO:0000256" key="5">
    <source>
        <dbReference type="ARBA" id="ARBA00022833"/>
    </source>
</evidence>
<accession>A0A3B3SIY2</accession>
<dbReference type="InterPro" id="IPR036236">
    <property type="entry name" value="Znf_C2H2_sf"/>
</dbReference>
<evidence type="ECO:0000256" key="3">
    <source>
        <dbReference type="ARBA" id="ARBA00022737"/>
    </source>
</evidence>
<feature type="region of interest" description="Disordered" evidence="9">
    <location>
        <begin position="685"/>
        <end position="704"/>
    </location>
</feature>
<evidence type="ECO:0000256" key="7">
    <source>
        <dbReference type="ARBA" id="ARBA00023242"/>
    </source>
</evidence>
<dbReference type="PROSITE" id="PS00028">
    <property type="entry name" value="ZINC_FINGER_C2H2_1"/>
    <property type="match status" value="3"/>
</dbReference>
<feature type="region of interest" description="Disordered" evidence="9">
    <location>
        <begin position="197"/>
        <end position="226"/>
    </location>
</feature>
<dbReference type="PANTHER" id="PTHR16515">
    <property type="entry name" value="PR DOMAIN ZINC FINGER PROTEIN"/>
    <property type="match status" value="1"/>
</dbReference>
<keyword evidence="4 8" id="KW-0863">Zinc-finger</keyword>
<organism evidence="11 12">
    <name type="scientific">Paramormyrops kingsleyae</name>
    <dbReference type="NCBI Taxonomy" id="1676925"/>
    <lineage>
        <taxon>Eukaryota</taxon>
        <taxon>Metazoa</taxon>
        <taxon>Chordata</taxon>
        <taxon>Craniata</taxon>
        <taxon>Vertebrata</taxon>
        <taxon>Euteleostomi</taxon>
        <taxon>Actinopterygii</taxon>
        <taxon>Neopterygii</taxon>
        <taxon>Teleostei</taxon>
        <taxon>Osteoglossocephala</taxon>
        <taxon>Osteoglossomorpha</taxon>
        <taxon>Osteoglossiformes</taxon>
        <taxon>Mormyridae</taxon>
        <taxon>Paramormyrops</taxon>
    </lineage>
</organism>
<feature type="domain" description="C2H2-type" evidence="10">
    <location>
        <begin position="462"/>
        <end position="489"/>
    </location>
</feature>
<dbReference type="GeneTree" id="ENSGT00390000014526"/>
<sequence>MKNRKDDPRSTKSLQFRNIAPKAPMAGPGPAVLPCRGPSSLPEATTPVSPRSIVVPAQNYALMQVAGQEGTYSLVALPTSVSSQSPSQPQIVQRDTSADRNMKLPIPRYRPTRIKGTPEKAKLQEVQVSSSKVAQQTRGPAQVRPKDHVDACSTLERLEPVPLRSPDIVSTALLTENLGPGTETGKDAVDTAKANIQASGAPSPPIPVPAMSGNNSSIKPEDGSPNKQCLTELTLPPAARVTTTILSPTVFSKAVRFVPSPPKGKLPILPYPRKKGVDSTVAKLQPKCPEPQPCLVNTLPIATTASTATQETRQKSTLNSMRMQDTDFQSMGPCTLLKKRAKKRKAFEDMTFEARKKRSLSFSRRRVPEKPTPASQNEKIANISKKYRSIMPKPLLMWEVPPQLVAVSSVPAPQHLGQEFVLSEKPSNRTLDFQQSGHTSVKHGPQRAVVSAHVNLGSRFPHRCPVCGRCFRFRNHLQGHMRIHTNGRQHGNPACRKSHSGSLNTQAKLHHHAESRPRNTLLCQFCEKAFGYVGVYFSHLREVHKVILTVEPSISQHEDDIPVEGMMSPDSTEEQGHEQEDPVELQIKCARCQATTPTFADMRLHLLHVHQENVPLRPLEGARRGCRQAEDELVRHAAHYWRELNERKNLATGNSFKVEDEEEEEDELLSFSKVTCDISSHHRGQPDGADIFTDGSQDPASGHTEVAKDVSLRAGSAFNCVLCSALLSTKEELLNHWESWHHCSDPTLLWKALNCFLGPGRPKQEVEEETF</sequence>
<evidence type="ECO:0000256" key="6">
    <source>
        <dbReference type="ARBA" id="ARBA00023125"/>
    </source>
</evidence>
<feature type="compositionally biased region" description="Polar residues" evidence="9">
    <location>
        <begin position="127"/>
        <end position="139"/>
    </location>
</feature>
<proteinExistence type="predicted"/>
<dbReference type="GO" id="GO:0010468">
    <property type="term" value="P:regulation of gene expression"/>
    <property type="evidence" value="ECO:0007669"/>
    <property type="project" value="TreeGrafter"/>
</dbReference>
<keyword evidence="3" id="KW-0677">Repeat</keyword>
<keyword evidence="7" id="KW-0539">Nucleus</keyword>
<protein>
    <submittedName>
        <fullName evidence="11">Zinc finger protein 438</fullName>
    </submittedName>
</protein>
<evidence type="ECO:0000313" key="12">
    <source>
        <dbReference type="Proteomes" id="UP000261540"/>
    </source>
</evidence>
<dbReference type="InterPro" id="IPR050331">
    <property type="entry name" value="Zinc_finger"/>
</dbReference>
<dbReference type="Proteomes" id="UP000261540">
    <property type="component" value="Unplaced"/>
</dbReference>